<gene>
    <name evidence="1" type="ORF">S12H4_15991</name>
</gene>
<reference evidence="1" key="1">
    <citation type="journal article" date="2014" name="Front. Microbiol.">
        <title>High frequency of phylogenetically diverse reductive dehalogenase-homologous genes in deep subseafloor sedimentary metagenomes.</title>
        <authorList>
            <person name="Kawai M."/>
            <person name="Futagami T."/>
            <person name="Toyoda A."/>
            <person name="Takaki Y."/>
            <person name="Nishi S."/>
            <person name="Hori S."/>
            <person name="Arai W."/>
            <person name="Tsubouchi T."/>
            <person name="Morono Y."/>
            <person name="Uchiyama I."/>
            <person name="Ito T."/>
            <person name="Fujiyama A."/>
            <person name="Inagaki F."/>
            <person name="Takami H."/>
        </authorList>
    </citation>
    <scope>NUCLEOTIDE SEQUENCE</scope>
    <source>
        <strain evidence="1">Expedition CK06-06</strain>
    </source>
</reference>
<dbReference type="AlphaFoldDB" id="X1SIM9"/>
<name>X1SIM9_9ZZZZ</name>
<evidence type="ECO:0000313" key="1">
    <source>
        <dbReference type="EMBL" id="GAI75270.1"/>
    </source>
</evidence>
<accession>X1SIM9</accession>
<sequence>MITYYILSIGYSFAFDRMGDYYRRFILDLFSLI</sequence>
<protein>
    <submittedName>
        <fullName evidence="1">Uncharacterized protein</fullName>
    </submittedName>
</protein>
<proteinExistence type="predicted"/>
<comment type="caution">
    <text evidence="1">The sequence shown here is derived from an EMBL/GenBank/DDBJ whole genome shotgun (WGS) entry which is preliminary data.</text>
</comment>
<dbReference type="EMBL" id="BARW01007716">
    <property type="protein sequence ID" value="GAI75270.1"/>
    <property type="molecule type" value="Genomic_DNA"/>
</dbReference>
<organism evidence="1">
    <name type="scientific">marine sediment metagenome</name>
    <dbReference type="NCBI Taxonomy" id="412755"/>
    <lineage>
        <taxon>unclassified sequences</taxon>
        <taxon>metagenomes</taxon>
        <taxon>ecological metagenomes</taxon>
    </lineage>
</organism>
<feature type="non-terminal residue" evidence="1">
    <location>
        <position position="33"/>
    </location>
</feature>